<protein>
    <recommendedName>
        <fullName evidence="3 14">UDP-N-acetylmuramate--L-alanine ligase</fullName>
        <ecNumber evidence="3 14">6.3.2.8</ecNumber>
    </recommendedName>
</protein>
<dbReference type="InterPro" id="IPR036615">
    <property type="entry name" value="Mur_ligase_C_dom_sf"/>
</dbReference>
<dbReference type="InterPro" id="IPR005758">
    <property type="entry name" value="UDP-N-AcMur_Ala_ligase_MurC"/>
</dbReference>
<dbReference type="InterPro" id="IPR050061">
    <property type="entry name" value="MurCDEF_pg_biosynth"/>
</dbReference>
<dbReference type="SUPFAM" id="SSF53623">
    <property type="entry name" value="MurD-like peptide ligases, catalytic domain"/>
    <property type="match status" value="1"/>
</dbReference>
<keyword evidence="9" id="KW-0133">Cell shape</keyword>
<dbReference type="STRING" id="261392.SAMN02745149_00849"/>
<comment type="pathway">
    <text evidence="2">Cell wall biogenesis; peptidoglycan biosynthesis.</text>
</comment>
<keyword evidence="6" id="KW-0132">Cell division</keyword>
<evidence type="ECO:0000256" key="8">
    <source>
        <dbReference type="ARBA" id="ARBA00022840"/>
    </source>
</evidence>
<dbReference type="EMBL" id="FUWG01000005">
    <property type="protein sequence ID" value="SJZ34427.1"/>
    <property type="molecule type" value="Genomic_DNA"/>
</dbReference>
<evidence type="ECO:0000256" key="10">
    <source>
        <dbReference type="ARBA" id="ARBA00022984"/>
    </source>
</evidence>
<keyword evidence="7" id="KW-0547">Nucleotide-binding</keyword>
<dbReference type="SUPFAM" id="SSF53244">
    <property type="entry name" value="MurD-like peptide ligases, peptide-binding domain"/>
    <property type="match status" value="1"/>
</dbReference>
<dbReference type="SUPFAM" id="SSF51984">
    <property type="entry name" value="MurCD N-terminal domain"/>
    <property type="match status" value="1"/>
</dbReference>
<evidence type="ECO:0000256" key="13">
    <source>
        <dbReference type="ARBA" id="ARBA00047833"/>
    </source>
</evidence>
<dbReference type="PANTHER" id="PTHR43445:SF3">
    <property type="entry name" value="UDP-N-ACETYLMURAMATE--L-ALANINE LIGASE"/>
    <property type="match status" value="1"/>
</dbReference>
<evidence type="ECO:0000256" key="7">
    <source>
        <dbReference type="ARBA" id="ARBA00022741"/>
    </source>
</evidence>
<dbReference type="GO" id="GO:0009252">
    <property type="term" value="P:peptidoglycan biosynthetic process"/>
    <property type="evidence" value="ECO:0007669"/>
    <property type="project" value="UniProtKB-UniRule"/>
</dbReference>
<evidence type="ECO:0000256" key="9">
    <source>
        <dbReference type="ARBA" id="ARBA00022960"/>
    </source>
</evidence>
<evidence type="ECO:0000256" key="4">
    <source>
        <dbReference type="ARBA" id="ARBA00022490"/>
    </source>
</evidence>
<evidence type="ECO:0000259" key="15">
    <source>
        <dbReference type="Pfam" id="PF01225"/>
    </source>
</evidence>
<dbReference type="GO" id="GO:0005524">
    <property type="term" value="F:ATP binding"/>
    <property type="evidence" value="ECO:0007669"/>
    <property type="project" value="UniProtKB-KW"/>
</dbReference>
<dbReference type="Pfam" id="PF08245">
    <property type="entry name" value="Mur_ligase_M"/>
    <property type="match status" value="1"/>
</dbReference>
<dbReference type="Gene3D" id="3.40.1190.10">
    <property type="entry name" value="Mur-like, catalytic domain"/>
    <property type="match status" value="1"/>
</dbReference>
<dbReference type="GO" id="GO:0071555">
    <property type="term" value="P:cell wall organization"/>
    <property type="evidence" value="ECO:0007669"/>
    <property type="project" value="UniProtKB-KW"/>
</dbReference>
<comment type="catalytic activity">
    <reaction evidence="13">
        <text>UDP-N-acetyl-alpha-D-muramate + L-alanine + ATP = UDP-N-acetyl-alpha-D-muramoyl-L-alanine + ADP + phosphate + H(+)</text>
        <dbReference type="Rhea" id="RHEA:23372"/>
        <dbReference type="ChEBI" id="CHEBI:15378"/>
        <dbReference type="ChEBI" id="CHEBI:30616"/>
        <dbReference type="ChEBI" id="CHEBI:43474"/>
        <dbReference type="ChEBI" id="CHEBI:57972"/>
        <dbReference type="ChEBI" id="CHEBI:70757"/>
        <dbReference type="ChEBI" id="CHEBI:83898"/>
        <dbReference type="ChEBI" id="CHEBI:456216"/>
        <dbReference type="EC" id="6.3.2.8"/>
    </reaction>
</comment>
<dbReference type="OrthoDB" id="9804126at2"/>
<dbReference type="GO" id="GO:0005737">
    <property type="term" value="C:cytoplasm"/>
    <property type="evidence" value="ECO:0007669"/>
    <property type="project" value="UniProtKB-SubCell"/>
</dbReference>
<keyword evidence="12" id="KW-0961">Cell wall biogenesis/degradation</keyword>
<dbReference type="Proteomes" id="UP000190423">
    <property type="component" value="Unassembled WGS sequence"/>
</dbReference>
<keyword evidence="4" id="KW-0963">Cytoplasm</keyword>
<evidence type="ECO:0000313" key="19">
    <source>
        <dbReference type="Proteomes" id="UP000190423"/>
    </source>
</evidence>
<dbReference type="Gene3D" id="3.90.190.20">
    <property type="entry name" value="Mur ligase, C-terminal domain"/>
    <property type="match status" value="1"/>
</dbReference>
<sequence>MENAGLPENLQGVHIHFVGIKGTGMAALVEILFSRGAVITGSDVSERFYTDEILEKLGIQALPFSEKNITDSVQYVVYSSAYSMQKNPDLIAAAGKNIPCLLYTQALGSYSSLAYSCGICGVHGKTSTTGLAGTILKHLDLPVQILAGSVINSFGNSCTYTSPGCCSAERHFFVAETCEYQRHFMSFCPQKIVLTSVESDHQDYYPTYEDIRNAFVDYICKLPQNGELIYCADDAGAVETAEIAGQKRPDIKLIPYGENASGDYHLEFGDVKDEKNYFSLRLPGDFYLTVPGKHEVRDAAAAVSLAYQLLRTAGKNPSDYNEQIRLGLAEFSGGKRRSEIVGKYTSPSGNSVVIIDDYGHHPTAIRTTLAGYREFYKGRKIIVDFMSHTYSRTQALLKEFASSFGDADVVILHKIYASARENSADFTINGRTLFEEAQKYNSDIHYFEEILDAKDFLLEELDKPLSEKYPDGCLFVTMGAGDNWKLGKALLN</sequence>
<keyword evidence="10" id="KW-0573">Peptidoglycan synthesis</keyword>
<dbReference type="GO" id="GO:0008763">
    <property type="term" value="F:UDP-N-acetylmuramate-L-alanine ligase activity"/>
    <property type="evidence" value="ECO:0007669"/>
    <property type="project" value="UniProtKB-UniRule"/>
</dbReference>
<name>A0A1T4JWI8_TREPO</name>
<feature type="domain" description="Mur ligase central" evidence="17">
    <location>
        <begin position="119"/>
        <end position="305"/>
    </location>
</feature>
<dbReference type="EC" id="6.3.2.8" evidence="3 14"/>
<dbReference type="RefSeq" id="WP_078932762.1">
    <property type="nucleotide sequence ID" value="NZ_FUWG01000005.1"/>
</dbReference>
<feature type="domain" description="Mur ligase C-terminal" evidence="16">
    <location>
        <begin position="336"/>
        <end position="459"/>
    </location>
</feature>
<gene>
    <name evidence="18" type="ORF">SAMN02745149_00849</name>
</gene>
<proteinExistence type="predicted"/>
<keyword evidence="5 18" id="KW-0436">Ligase</keyword>
<evidence type="ECO:0000256" key="6">
    <source>
        <dbReference type="ARBA" id="ARBA00022618"/>
    </source>
</evidence>
<dbReference type="NCBIfam" id="TIGR01082">
    <property type="entry name" value="murC"/>
    <property type="match status" value="1"/>
</dbReference>
<comment type="subcellular location">
    <subcellularLocation>
        <location evidence="1">Cytoplasm</location>
    </subcellularLocation>
</comment>
<keyword evidence="8" id="KW-0067">ATP-binding</keyword>
<dbReference type="GO" id="GO:0008360">
    <property type="term" value="P:regulation of cell shape"/>
    <property type="evidence" value="ECO:0007669"/>
    <property type="project" value="UniProtKB-KW"/>
</dbReference>
<evidence type="ECO:0000256" key="14">
    <source>
        <dbReference type="NCBIfam" id="TIGR01082"/>
    </source>
</evidence>
<dbReference type="GO" id="GO:0051301">
    <property type="term" value="P:cell division"/>
    <property type="evidence" value="ECO:0007669"/>
    <property type="project" value="UniProtKB-KW"/>
</dbReference>
<dbReference type="AlphaFoldDB" id="A0A1T4JWI8"/>
<evidence type="ECO:0000256" key="2">
    <source>
        <dbReference type="ARBA" id="ARBA00004752"/>
    </source>
</evidence>
<dbReference type="GeneID" id="78316162"/>
<dbReference type="Pfam" id="PF02875">
    <property type="entry name" value="Mur_ligase_C"/>
    <property type="match status" value="1"/>
</dbReference>
<keyword evidence="19" id="KW-1185">Reference proteome</keyword>
<evidence type="ECO:0000256" key="3">
    <source>
        <dbReference type="ARBA" id="ARBA00012211"/>
    </source>
</evidence>
<feature type="domain" description="Mur ligase N-terminal catalytic" evidence="15">
    <location>
        <begin position="14"/>
        <end position="112"/>
    </location>
</feature>
<dbReference type="InterPro" id="IPR000713">
    <property type="entry name" value="Mur_ligase_N"/>
</dbReference>
<organism evidence="18 19">
    <name type="scientific">Treponema porcinum</name>
    <dbReference type="NCBI Taxonomy" id="261392"/>
    <lineage>
        <taxon>Bacteria</taxon>
        <taxon>Pseudomonadati</taxon>
        <taxon>Spirochaetota</taxon>
        <taxon>Spirochaetia</taxon>
        <taxon>Spirochaetales</taxon>
        <taxon>Treponemataceae</taxon>
        <taxon>Treponema</taxon>
    </lineage>
</organism>
<evidence type="ECO:0000313" key="18">
    <source>
        <dbReference type="EMBL" id="SJZ34427.1"/>
    </source>
</evidence>
<evidence type="ECO:0000256" key="1">
    <source>
        <dbReference type="ARBA" id="ARBA00004496"/>
    </source>
</evidence>
<evidence type="ECO:0000259" key="17">
    <source>
        <dbReference type="Pfam" id="PF08245"/>
    </source>
</evidence>
<accession>A0A1T4JWI8</accession>
<evidence type="ECO:0000256" key="5">
    <source>
        <dbReference type="ARBA" id="ARBA00022598"/>
    </source>
</evidence>
<reference evidence="18 19" key="1">
    <citation type="submission" date="2017-02" db="EMBL/GenBank/DDBJ databases">
        <authorList>
            <person name="Peterson S.W."/>
        </authorList>
    </citation>
    <scope>NUCLEOTIDE SEQUENCE [LARGE SCALE GENOMIC DNA]</scope>
    <source>
        <strain evidence="18 19">ATCC BAA-908</strain>
    </source>
</reference>
<keyword evidence="11" id="KW-0131">Cell cycle</keyword>
<evidence type="ECO:0000259" key="16">
    <source>
        <dbReference type="Pfam" id="PF02875"/>
    </source>
</evidence>
<dbReference type="Gene3D" id="3.40.50.720">
    <property type="entry name" value="NAD(P)-binding Rossmann-like Domain"/>
    <property type="match status" value="1"/>
</dbReference>
<dbReference type="PANTHER" id="PTHR43445">
    <property type="entry name" value="UDP-N-ACETYLMURAMATE--L-ALANINE LIGASE-RELATED"/>
    <property type="match status" value="1"/>
</dbReference>
<evidence type="ECO:0000256" key="12">
    <source>
        <dbReference type="ARBA" id="ARBA00023316"/>
    </source>
</evidence>
<dbReference type="UniPathway" id="UPA00219"/>
<dbReference type="InterPro" id="IPR036565">
    <property type="entry name" value="Mur-like_cat_sf"/>
</dbReference>
<evidence type="ECO:0000256" key="11">
    <source>
        <dbReference type="ARBA" id="ARBA00023306"/>
    </source>
</evidence>
<dbReference type="InterPro" id="IPR013221">
    <property type="entry name" value="Mur_ligase_cen"/>
</dbReference>
<dbReference type="InterPro" id="IPR004101">
    <property type="entry name" value="Mur_ligase_C"/>
</dbReference>
<dbReference type="Pfam" id="PF01225">
    <property type="entry name" value="Mur_ligase"/>
    <property type="match status" value="1"/>
</dbReference>